<dbReference type="Proteomes" id="UP001152885">
    <property type="component" value="Unassembled WGS sequence"/>
</dbReference>
<dbReference type="OrthoDB" id="4016411at2759"/>
<evidence type="ECO:0000313" key="2">
    <source>
        <dbReference type="Proteomes" id="UP001152885"/>
    </source>
</evidence>
<keyword evidence="2" id="KW-1185">Reference proteome</keyword>
<proteinExistence type="predicted"/>
<organism evidence="1 2">
    <name type="scientific">Candida verbasci</name>
    <dbReference type="NCBI Taxonomy" id="1227364"/>
    <lineage>
        <taxon>Eukaryota</taxon>
        <taxon>Fungi</taxon>
        <taxon>Dikarya</taxon>
        <taxon>Ascomycota</taxon>
        <taxon>Saccharomycotina</taxon>
        <taxon>Pichiomycetes</taxon>
        <taxon>Debaryomycetaceae</taxon>
        <taxon>Candida/Lodderomyces clade</taxon>
        <taxon>Candida</taxon>
    </lineage>
</organism>
<accession>A0A9W4X9J6</accession>
<gene>
    <name evidence="1" type="ORF">CANVERA_P1900</name>
</gene>
<name>A0A9W4X9J6_9ASCO</name>
<sequence>MLNILNDGLPEFTATYLHNGLPTWIHFFESIQDQKLVLDSLAIEGYIGETSSNCIEILSGAIDLSLLCNLQLKVKESTHSGSSHDHFDSNLYFIDLLTQKTTALQSLGVNPSYNCLLCQQESILKVLTVNLSQQLSNLSVVFESSNVKYSQQINDAICNSQHKLERLLINDKSTEVFDRALLFKCINSNQSLISLYEHGLYYEQLIIDLLFRDVWLTDFIKLDEQFIINDQMIQFIQKTNGKGLDEFLLYFLHFAFSPVVASNFKLIGKLPKLKNLNVLGLSLSINYPNGTFNKSLQELYYVANGRYISSGLTYRK</sequence>
<reference evidence="1" key="1">
    <citation type="submission" date="2022-12" db="EMBL/GenBank/DDBJ databases">
        <authorList>
            <person name="Brejova B."/>
        </authorList>
    </citation>
    <scope>NUCLEOTIDE SEQUENCE</scope>
</reference>
<dbReference type="AlphaFoldDB" id="A0A9W4X9J6"/>
<dbReference type="EMBL" id="CANTUO010000001">
    <property type="protein sequence ID" value="CAI5757386.1"/>
    <property type="molecule type" value="Genomic_DNA"/>
</dbReference>
<protein>
    <submittedName>
        <fullName evidence="1">Uncharacterized protein</fullName>
    </submittedName>
</protein>
<comment type="caution">
    <text evidence="1">The sequence shown here is derived from an EMBL/GenBank/DDBJ whole genome shotgun (WGS) entry which is preliminary data.</text>
</comment>
<evidence type="ECO:0000313" key="1">
    <source>
        <dbReference type="EMBL" id="CAI5757386.1"/>
    </source>
</evidence>